<dbReference type="Pfam" id="PF02824">
    <property type="entry name" value="TGS"/>
    <property type="match status" value="1"/>
</dbReference>
<evidence type="ECO:0000259" key="2">
    <source>
        <dbReference type="PROSITE" id="PS51831"/>
    </source>
</evidence>
<protein>
    <submittedName>
        <fullName evidence="4">HD domain-containing protein</fullName>
    </submittedName>
</protein>
<dbReference type="PANTHER" id="PTHR21262">
    <property type="entry name" value="GUANOSINE-3',5'-BIS DIPHOSPHATE 3'-PYROPHOSPHOHYDROLASE"/>
    <property type="match status" value="1"/>
</dbReference>
<gene>
    <name evidence="4" type="ORF">RIF23_17280</name>
</gene>
<reference evidence="5" key="1">
    <citation type="submission" date="2023-07" db="EMBL/GenBank/DDBJ databases">
        <title>Novel species in the genus Lipingzhangella isolated from Sambhar Salt Lake.</title>
        <authorList>
            <person name="Jiya N."/>
            <person name="Kajale S."/>
            <person name="Sharma A."/>
        </authorList>
    </citation>
    <scope>NUCLEOTIDE SEQUENCE [LARGE SCALE GENOMIC DNA]</scope>
    <source>
        <strain evidence="5">LS1_29</strain>
    </source>
</reference>
<feature type="domain" description="TGS" evidence="3">
    <location>
        <begin position="408"/>
        <end position="473"/>
    </location>
</feature>
<dbReference type="CDD" id="cd00077">
    <property type="entry name" value="HDc"/>
    <property type="match status" value="1"/>
</dbReference>
<evidence type="ECO:0000313" key="5">
    <source>
        <dbReference type="Proteomes" id="UP001250214"/>
    </source>
</evidence>
<accession>A0ABU2HB47</accession>
<dbReference type="Gene3D" id="3.10.20.30">
    <property type="match status" value="1"/>
</dbReference>
<comment type="caution">
    <text evidence="4">The sequence shown here is derived from an EMBL/GenBank/DDBJ whole genome shotgun (WGS) entry which is preliminary data.</text>
</comment>
<dbReference type="InterPro" id="IPR012675">
    <property type="entry name" value="Beta-grasp_dom_sf"/>
</dbReference>
<comment type="similarity">
    <text evidence="1">Belongs to the RelA/SpoT family.</text>
</comment>
<dbReference type="InterPro" id="IPR006674">
    <property type="entry name" value="HD_domain"/>
</dbReference>
<dbReference type="InterPro" id="IPR003607">
    <property type="entry name" value="HD/PDEase_dom"/>
</dbReference>
<dbReference type="Pfam" id="PF04607">
    <property type="entry name" value="RelA_SpoT"/>
    <property type="match status" value="1"/>
</dbReference>
<proteinExistence type="inferred from homology"/>
<dbReference type="PANTHER" id="PTHR21262:SF31">
    <property type="entry name" value="GTP PYROPHOSPHOKINASE"/>
    <property type="match status" value="1"/>
</dbReference>
<name>A0ABU2HB47_9ACTN</name>
<dbReference type="SUPFAM" id="SSF81271">
    <property type="entry name" value="TGS-like"/>
    <property type="match status" value="1"/>
</dbReference>
<dbReference type="InterPro" id="IPR007685">
    <property type="entry name" value="RelA_SpoT"/>
</dbReference>
<dbReference type="Gene3D" id="3.30.460.10">
    <property type="entry name" value="Beta Polymerase, domain 2"/>
    <property type="match status" value="1"/>
</dbReference>
<dbReference type="Gene3D" id="1.10.3210.10">
    <property type="entry name" value="Hypothetical protein af1432"/>
    <property type="match status" value="1"/>
</dbReference>
<dbReference type="EMBL" id="JAVLVT010000009">
    <property type="protein sequence ID" value="MDS1272045.1"/>
    <property type="molecule type" value="Genomic_DNA"/>
</dbReference>
<feature type="domain" description="HD" evidence="2">
    <location>
        <begin position="73"/>
        <end position="170"/>
    </location>
</feature>
<dbReference type="SUPFAM" id="SSF81301">
    <property type="entry name" value="Nucleotidyltransferase"/>
    <property type="match status" value="1"/>
</dbReference>
<dbReference type="SMART" id="SM00954">
    <property type="entry name" value="RelA_SpoT"/>
    <property type="match status" value="1"/>
</dbReference>
<dbReference type="PROSITE" id="PS51880">
    <property type="entry name" value="TGS"/>
    <property type="match status" value="1"/>
</dbReference>
<sequence>MGTADPTTGATSRTWWQRLNAATAGRIHHTEVEPLVREHLRWHPRAGVDTLRRAYAVAHHLHDGQRRKSGEPYISHPLAVALILAETGVDTATLVAALLHDTVEDTPYTVGQLRAQFGDEVAIMVDGVTKLDRSMYGADAAGETFRKMVLAASADLRVLLIKLADRLHNLRTLAFQPPHKQRKIAAATREALIPFAERLGVYALKRELEDLCFAYLEPEAYEATVNAIAEARSRDRAELDGVVRRLRDVLSEFRIKNDVIVRDRHPYSVHTTRGGHLEGLDSFGVSRIIVTVPRDSRDCYIALGAVHSAWKPLPARLKDFIAVPKYNLYRALHTTVVNNSGRVFEVIVCTAEEYRVSEYGLIAHVADATSDDGRRAVTRRADLEWLQRLLSWQGQVSADELLQGVRTDLVPDSMVTFTREGDLVTLPRGATALDFAYALSPELGDRYMGAQVDGRLVPAATRLRDGQTVEILTSEDSSASASWLTVVKTGPARSGITQRLAEQQAERDASQGRAEIRERLRTAGYSLLELEGTGVATSVARRLGYADLEGLYTAANSGDIDPGNLVTELVGSVR</sequence>
<dbReference type="PROSITE" id="PS51831">
    <property type="entry name" value="HD"/>
    <property type="match status" value="1"/>
</dbReference>
<dbReference type="SMART" id="SM00471">
    <property type="entry name" value="HDc"/>
    <property type="match status" value="1"/>
</dbReference>
<keyword evidence="5" id="KW-1185">Reference proteome</keyword>
<dbReference type="InterPro" id="IPR043519">
    <property type="entry name" value="NT_sf"/>
</dbReference>
<dbReference type="SUPFAM" id="SSF109604">
    <property type="entry name" value="HD-domain/PDEase-like"/>
    <property type="match status" value="1"/>
</dbReference>
<dbReference type="InterPro" id="IPR004095">
    <property type="entry name" value="TGS"/>
</dbReference>
<dbReference type="Pfam" id="PF13328">
    <property type="entry name" value="HD_4"/>
    <property type="match status" value="1"/>
</dbReference>
<dbReference type="RefSeq" id="WP_310913594.1">
    <property type="nucleotide sequence ID" value="NZ_JAVLVT010000009.1"/>
</dbReference>
<dbReference type="CDD" id="cd05399">
    <property type="entry name" value="NT_Rel-Spo_like"/>
    <property type="match status" value="1"/>
</dbReference>
<dbReference type="InterPro" id="IPR012676">
    <property type="entry name" value="TGS-like"/>
</dbReference>
<evidence type="ECO:0000256" key="1">
    <source>
        <dbReference type="ARBA" id="ARBA00007476"/>
    </source>
</evidence>
<dbReference type="Proteomes" id="UP001250214">
    <property type="component" value="Unassembled WGS sequence"/>
</dbReference>
<evidence type="ECO:0000313" key="4">
    <source>
        <dbReference type="EMBL" id="MDS1272045.1"/>
    </source>
</evidence>
<evidence type="ECO:0000259" key="3">
    <source>
        <dbReference type="PROSITE" id="PS51880"/>
    </source>
</evidence>
<organism evidence="4 5">
    <name type="scientific">Lipingzhangella rawalii</name>
    <dbReference type="NCBI Taxonomy" id="2055835"/>
    <lineage>
        <taxon>Bacteria</taxon>
        <taxon>Bacillati</taxon>
        <taxon>Actinomycetota</taxon>
        <taxon>Actinomycetes</taxon>
        <taxon>Streptosporangiales</taxon>
        <taxon>Nocardiopsidaceae</taxon>
        <taxon>Lipingzhangella</taxon>
    </lineage>
</organism>